<reference evidence="7" key="1">
    <citation type="submission" date="2022-07" db="EMBL/GenBank/DDBJ databases">
        <authorList>
            <person name="Trinca V."/>
            <person name="Uliana J.V.C."/>
            <person name="Torres T.T."/>
            <person name="Ward R.J."/>
            <person name="Monesi N."/>
        </authorList>
    </citation>
    <scope>NUCLEOTIDE SEQUENCE</scope>
    <source>
        <strain evidence="7">HSMRA1968</strain>
        <tissue evidence="7">Whole embryos</tissue>
    </source>
</reference>
<name>A0A9Q0S4Y8_9DIPT</name>
<keyword evidence="4" id="KW-0833">Ubl conjugation pathway</keyword>
<keyword evidence="5" id="KW-0539">Nucleus</keyword>
<evidence type="ECO:0000256" key="1">
    <source>
        <dbReference type="ARBA" id="ARBA00004123"/>
    </source>
</evidence>
<feature type="domain" description="BTB" evidence="6">
    <location>
        <begin position="173"/>
        <end position="240"/>
    </location>
</feature>
<dbReference type="GO" id="GO:0030163">
    <property type="term" value="P:protein catabolic process"/>
    <property type="evidence" value="ECO:0007669"/>
    <property type="project" value="UniProtKB-ARBA"/>
</dbReference>
<organism evidence="7 8">
    <name type="scientific">Pseudolycoriella hygida</name>
    <dbReference type="NCBI Taxonomy" id="35572"/>
    <lineage>
        <taxon>Eukaryota</taxon>
        <taxon>Metazoa</taxon>
        <taxon>Ecdysozoa</taxon>
        <taxon>Arthropoda</taxon>
        <taxon>Hexapoda</taxon>
        <taxon>Insecta</taxon>
        <taxon>Pterygota</taxon>
        <taxon>Neoptera</taxon>
        <taxon>Endopterygota</taxon>
        <taxon>Diptera</taxon>
        <taxon>Nematocera</taxon>
        <taxon>Sciaroidea</taxon>
        <taxon>Sciaridae</taxon>
        <taxon>Pseudolycoriella</taxon>
    </lineage>
</organism>
<evidence type="ECO:0000256" key="4">
    <source>
        <dbReference type="ARBA" id="ARBA00022786"/>
    </source>
</evidence>
<dbReference type="AlphaFoldDB" id="A0A9Q0S4Y8"/>
<dbReference type="InterPro" id="IPR008974">
    <property type="entry name" value="TRAF-like"/>
</dbReference>
<dbReference type="PANTHER" id="PTHR24413">
    <property type="entry name" value="SPECKLE-TYPE POZ PROTEIN"/>
    <property type="match status" value="1"/>
</dbReference>
<dbReference type="OrthoDB" id="6359816at2759"/>
<evidence type="ECO:0000313" key="7">
    <source>
        <dbReference type="EMBL" id="KAJ6644143.1"/>
    </source>
</evidence>
<dbReference type="InterPro" id="IPR011333">
    <property type="entry name" value="SKP1/BTB/POZ_sf"/>
</dbReference>
<evidence type="ECO:0000259" key="6">
    <source>
        <dbReference type="PROSITE" id="PS50097"/>
    </source>
</evidence>
<dbReference type="Gene3D" id="2.60.210.10">
    <property type="entry name" value="Apoptosis, Tumor Necrosis Factor Receptor Associated Protein 2, Chain A"/>
    <property type="match status" value="1"/>
</dbReference>
<keyword evidence="8" id="KW-1185">Reference proteome</keyword>
<dbReference type="SUPFAM" id="SSF49599">
    <property type="entry name" value="TRAF domain-like"/>
    <property type="match status" value="1"/>
</dbReference>
<dbReference type="SMART" id="SM00225">
    <property type="entry name" value="BTB"/>
    <property type="match status" value="1"/>
</dbReference>
<dbReference type="PROSITE" id="PS50097">
    <property type="entry name" value="BTB"/>
    <property type="match status" value="1"/>
</dbReference>
<dbReference type="InterPro" id="IPR002083">
    <property type="entry name" value="MATH/TRAF_dom"/>
</dbReference>
<dbReference type="EMBL" id="WJQU01000002">
    <property type="protein sequence ID" value="KAJ6644143.1"/>
    <property type="molecule type" value="Genomic_DNA"/>
</dbReference>
<dbReference type="Gene3D" id="1.25.40.420">
    <property type="match status" value="1"/>
</dbReference>
<dbReference type="InterPro" id="IPR000210">
    <property type="entry name" value="BTB/POZ_dom"/>
</dbReference>
<dbReference type="CDD" id="cd00121">
    <property type="entry name" value="MATH"/>
    <property type="match status" value="1"/>
</dbReference>
<dbReference type="Pfam" id="PF24570">
    <property type="entry name" value="BACK_BPM_SPOP"/>
    <property type="match status" value="1"/>
</dbReference>
<evidence type="ECO:0000313" key="8">
    <source>
        <dbReference type="Proteomes" id="UP001151699"/>
    </source>
</evidence>
<dbReference type="Pfam" id="PF00651">
    <property type="entry name" value="BTB"/>
    <property type="match status" value="1"/>
</dbReference>
<dbReference type="SUPFAM" id="SSF54695">
    <property type="entry name" value="POZ domain"/>
    <property type="match status" value="1"/>
</dbReference>
<evidence type="ECO:0000256" key="3">
    <source>
        <dbReference type="ARBA" id="ARBA00010846"/>
    </source>
</evidence>
<dbReference type="GO" id="GO:0005634">
    <property type="term" value="C:nucleus"/>
    <property type="evidence" value="ECO:0007669"/>
    <property type="project" value="UniProtKB-SubCell"/>
</dbReference>
<dbReference type="InterPro" id="IPR056423">
    <property type="entry name" value="BACK_BPM_SPOP"/>
</dbReference>
<proteinExistence type="inferred from homology"/>
<dbReference type="Gene3D" id="3.30.710.10">
    <property type="entry name" value="Potassium Channel Kv1.1, Chain A"/>
    <property type="match status" value="1"/>
</dbReference>
<gene>
    <name evidence="7" type="primary">spop</name>
    <name evidence="7" type="ORF">Bhyg_09109</name>
</gene>
<sequence>MLPYEGRWNYVRTHKHTMTMEVDGFSRWFLSNRTIKSPPFLLGDIEMYVQIFKTTDHYRPDLNVSLLLSPNSVLSTDVDFKLSIIDSNGDTKNVIKKVLYEHNQRQIQFCLGDPCSRDIGCINLIYNNRLNLQCDIQLFDLLNPNDEFEAKLKVPKSTFLDDFNNILNTGDFTDVTVTCKGQRFNAHKAILAARSPVFAAMFRSEMKEVESGLIDITDMEADILMEMLQYIYTDEMNALDEIAIDLLVAADKYGIERLRIMCEQSLASNISVENAADTLIIADTHSAVQLKKQAVQFIKTYKSKVIKTTGWKQLTVNHVNLIVEMFEEMSD</sequence>
<comment type="pathway">
    <text evidence="2">Protein modification; protein ubiquitination.</text>
</comment>
<accession>A0A9Q0S4Y8</accession>
<dbReference type="Proteomes" id="UP001151699">
    <property type="component" value="Chromosome B"/>
</dbReference>
<evidence type="ECO:0000256" key="2">
    <source>
        <dbReference type="ARBA" id="ARBA00004906"/>
    </source>
</evidence>
<protein>
    <submittedName>
        <fullName evidence="7">Speckle-type POZ protein</fullName>
    </submittedName>
</protein>
<comment type="subcellular location">
    <subcellularLocation>
        <location evidence="1">Nucleus</location>
    </subcellularLocation>
</comment>
<evidence type="ECO:0000256" key="5">
    <source>
        <dbReference type="ARBA" id="ARBA00023242"/>
    </source>
</evidence>
<comment type="similarity">
    <text evidence="3">Belongs to the Tdpoz family.</text>
</comment>
<comment type="caution">
    <text evidence="7">The sequence shown here is derived from an EMBL/GenBank/DDBJ whole genome shotgun (WGS) entry which is preliminary data.</text>
</comment>
<dbReference type="FunFam" id="3.30.710.10:FF:000159">
    <property type="entry name" value="Speckle-type POZ protein B"/>
    <property type="match status" value="1"/>
</dbReference>